<dbReference type="Gene3D" id="2.40.420.20">
    <property type="match status" value="1"/>
</dbReference>
<evidence type="ECO:0000256" key="1">
    <source>
        <dbReference type="ARBA" id="ARBA00004196"/>
    </source>
</evidence>
<dbReference type="InterPro" id="IPR058626">
    <property type="entry name" value="MdtA-like_b-barrel"/>
</dbReference>
<dbReference type="GO" id="GO:0022857">
    <property type="term" value="F:transmembrane transporter activity"/>
    <property type="evidence" value="ECO:0007669"/>
    <property type="project" value="InterPro"/>
</dbReference>
<feature type="domain" description="Multidrug resistance protein MdtA-like beta-barrel" evidence="6">
    <location>
        <begin position="239"/>
        <end position="329"/>
    </location>
</feature>
<evidence type="ECO:0000256" key="2">
    <source>
        <dbReference type="ARBA" id="ARBA00009477"/>
    </source>
</evidence>
<evidence type="ECO:0000259" key="7">
    <source>
        <dbReference type="Pfam" id="PF25967"/>
    </source>
</evidence>
<dbReference type="EMBL" id="CP027666">
    <property type="protein sequence ID" value="AVO36087.1"/>
    <property type="molecule type" value="Genomic_DNA"/>
</dbReference>
<dbReference type="SUPFAM" id="SSF111369">
    <property type="entry name" value="HlyD-like secretion proteins"/>
    <property type="match status" value="1"/>
</dbReference>
<dbReference type="InterPro" id="IPR058625">
    <property type="entry name" value="MdtA-like_BSH"/>
</dbReference>
<comment type="subcellular location">
    <subcellularLocation>
        <location evidence="1">Cell envelope</location>
    </subcellularLocation>
</comment>
<dbReference type="InterPro" id="IPR006143">
    <property type="entry name" value="RND_pump_MFP"/>
</dbReference>
<protein>
    <submittedName>
        <fullName evidence="8">Efflux transporter periplasmic adaptor subunit</fullName>
    </submittedName>
</protein>
<evidence type="ECO:0000313" key="8">
    <source>
        <dbReference type="EMBL" id="AVO36087.1"/>
    </source>
</evidence>
<comment type="similarity">
    <text evidence="2">Belongs to the membrane fusion protein (MFP) (TC 8.A.1) family.</text>
</comment>
<dbReference type="InterPro" id="IPR058627">
    <property type="entry name" value="MdtA-like_C"/>
</dbReference>
<dbReference type="KEGG" id="otk:C6570_09800"/>
<dbReference type="OrthoDB" id="9783047at2"/>
<feature type="domain" description="Multidrug resistance protein MdtA-like C-terminal permuted SH3" evidence="7">
    <location>
        <begin position="333"/>
        <end position="395"/>
    </location>
</feature>
<evidence type="ECO:0000259" key="5">
    <source>
        <dbReference type="Pfam" id="PF25917"/>
    </source>
</evidence>
<feature type="compositionally biased region" description="Low complexity" evidence="3">
    <location>
        <begin position="406"/>
        <end position="427"/>
    </location>
</feature>
<dbReference type="GO" id="GO:0046677">
    <property type="term" value="P:response to antibiotic"/>
    <property type="evidence" value="ECO:0007669"/>
    <property type="project" value="TreeGrafter"/>
</dbReference>
<dbReference type="Proteomes" id="UP000239709">
    <property type="component" value="Chromosome"/>
</dbReference>
<dbReference type="Gene3D" id="2.40.30.170">
    <property type="match status" value="1"/>
</dbReference>
<accession>A0A2S0MJT5</accession>
<evidence type="ECO:0000256" key="3">
    <source>
        <dbReference type="SAM" id="MobiDB-lite"/>
    </source>
</evidence>
<evidence type="ECO:0000259" key="6">
    <source>
        <dbReference type="Pfam" id="PF25944"/>
    </source>
</evidence>
<dbReference type="Pfam" id="PF25917">
    <property type="entry name" value="BSH_RND"/>
    <property type="match status" value="1"/>
</dbReference>
<dbReference type="FunFam" id="2.40.420.20:FF:000001">
    <property type="entry name" value="Efflux RND transporter periplasmic adaptor subunit"/>
    <property type="match status" value="1"/>
</dbReference>
<sequence length="458" mass="47286">MPVTPMPPRSFCANLHRCPTHTALAALPYRSRWSSLAAGAVLAALAIGVAGCGDRNKPAAAAPPPPEVGVITLSLRSQSLSSELPGRTAAFMSAEVRPQVNGIVLKRLFTEGSQVRAGQVLYQIDPSTYRAALASARATLSKAQAAARTARVNAERNAELVKIDAVSRQVAQESEAQALQAQSDVAAAQAAVQAAQINLNFTDVKAPISGRVNLSSVTPGALVTANQAGVLTTIVQLDPMYVDFTQSTAELLGLRRDIEAGRYQGVSEQTLPVKLVLEDGTPYPHQGKLAFSGLIVNPGTGGVTLRAAVPNPQGLLMPGMYVRAELPVGVQPQALLIPQKSVVRDPSGRANVWVVGEGDKLERRPVALGQAIGNQWLVDNGLKAGERIVVDGFQRVRPGIQIKPVPGSAGNGPTPAPTGAASAPGAAAVPAQGTLNAVPAPAAAASQALVAQSRPSAN</sequence>
<organism evidence="8 9">
    <name type="scientific">Ottowia oryzae</name>
    <dbReference type="NCBI Taxonomy" id="2109914"/>
    <lineage>
        <taxon>Bacteria</taxon>
        <taxon>Pseudomonadati</taxon>
        <taxon>Pseudomonadota</taxon>
        <taxon>Betaproteobacteria</taxon>
        <taxon>Burkholderiales</taxon>
        <taxon>Comamonadaceae</taxon>
        <taxon>Ottowia</taxon>
    </lineage>
</organism>
<dbReference type="Pfam" id="PF25944">
    <property type="entry name" value="Beta-barrel_RND"/>
    <property type="match status" value="1"/>
</dbReference>
<dbReference type="NCBIfam" id="TIGR01730">
    <property type="entry name" value="RND_mfp"/>
    <property type="match status" value="1"/>
</dbReference>
<dbReference type="Gene3D" id="2.40.50.100">
    <property type="match status" value="1"/>
</dbReference>
<keyword evidence="9" id="KW-1185">Reference proteome</keyword>
<proteinExistence type="inferred from homology"/>
<dbReference type="GO" id="GO:0005886">
    <property type="term" value="C:plasma membrane"/>
    <property type="evidence" value="ECO:0007669"/>
    <property type="project" value="UniProtKB-SubCell"/>
</dbReference>
<dbReference type="PANTHER" id="PTHR30158:SF3">
    <property type="entry name" value="MULTIDRUG EFFLUX PUMP SUBUNIT ACRA-RELATED"/>
    <property type="match status" value="1"/>
</dbReference>
<dbReference type="PANTHER" id="PTHR30158">
    <property type="entry name" value="ACRA/E-RELATED COMPONENT OF DRUG EFFLUX TRANSPORTER"/>
    <property type="match status" value="1"/>
</dbReference>
<evidence type="ECO:0000313" key="9">
    <source>
        <dbReference type="Proteomes" id="UP000239709"/>
    </source>
</evidence>
<dbReference type="Pfam" id="PF25876">
    <property type="entry name" value="HH_MFP_RND"/>
    <property type="match status" value="1"/>
</dbReference>
<feature type="domain" description="Multidrug resistance protein MdtA-like alpha-helical hairpin" evidence="4">
    <location>
        <begin position="133"/>
        <end position="202"/>
    </location>
</feature>
<reference evidence="8 9" key="1">
    <citation type="submission" date="2018-03" db="EMBL/GenBank/DDBJ databases">
        <title>Genome sequencing of Ottowia sp.</title>
        <authorList>
            <person name="Kim S.-J."/>
            <person name="Heo J."/>
            <person name="Kwon S.-W."/>
        </authorList>
    </citation>
    <scope>NUCLEOTIDE SEQUENCE [LARGE SCALE GENOMIC DNA]</scope>
    <source>
        <strain evidence="8 9">KADR8-3</strain>
    </source>
</reference>
<feature type="domain" description="Multidrug resistance protein MdtA-like barrel-sandwich hybrid" evidence="5">
    <location>
        <begin position="94"/>
        <end position="233"/>
    </location>
</feature>
<name>A0A2S0MJT5_9BURK</name>
<dbReference type="InterPro" id="IPR058624">
    <property type="entry name" value="MdtA-like_HH"/>
</dbReference>
<dbReference type="Gene3D" id="1.10.287.470">
    <property type="entry name" value="Helix hairpin bin"/>
    <property type="match status" value="1"/>
</dbReference>
<evidence type="ECO:0000259" key="4">
    <source>
        <dbReference type="Pfam" id="PF25876"/>
    </source>
</evidence>
<gene>
    <name evidence="8" type="ORF">C6570_09800</name>
</gene>
<dbReference type="AlphaFoldDB" id="A0A2S0MJT5"/>
<feature type="region of interest" description="Disordered" evidence="3">
    <location>
        <begin position="402"/>
        <end position="427"/>
    </location>
</feature>
<dbReference type="Pfam" id="PF25967">
    <property type="entry name" value="RND-MFP_C"/>
    <property type="match status" value="1"/>
</dbReference>